<dbReference type="PRINTS" id="PR00385">
    <property type="entry name" value="P450"/>
</dbReference>
<gene>
    <name evidence="9" type="ORF">EA473_11850</name>
</gene>
<evidence type="ECO:0000313" key="9">
    <source>
        <dbReference type="EMBL" id="RQG94391.1"/>
    </source>
</evidence>
<dbReference type="InterPro" id="IPR017972">
    <property type="entry name" value="Cyt_P450_CS"/>
</dbReference>
<evidence type="ECO:0000256" key="5">
    <source>
        <dbReference type="ARBA" id="ARBA00023004"/>
    </source>
</evidence>
<dbReference type="SUPFAM" id="SSF48264">
    <property type="entry name" value="Cytochrome P450"/>
    <property type="match status" value="1"/>
</dbReference>
<organism evidence="9 10">
    <name type="scientific">Natrarchaeobius chitinivorans</name>
    <dbReference type="NCBI Taxonomy" id="1679083"/>
    <lineage>
        <taxon>Archaea</taxon>
        <taxon>Methanobacteriati</taxon>
        <taxon>Methanobacteriota</taxon>
        <taxon>Stenosarchaea group</taxon>
        <taxon>Halobacteria</taxon>
        <taxon>Halobacteriales</taxon>
        <taxon>Natrialbaceae</taxon>
        <taxon>Natrarchaeobius</taxon>
    </lineage>
</organism>
<comment type="similarity">
    <text evidence="1 7">Belongs to the cytochrome P450 family.</text>
</comment>
<dbReference type="Pfam" id="PF00067">
    <property type="entry name" value="p450"/>
    <property type="match status" value="1"/>
</dbReference>
<evidence type="ECO:0000256" key="7">
    <source>
        <dbReference type="RuleBase" id="RU000461"/>
    </source>
</evidence>
<comment type="caution">
    <text evidence="9">The sequence shown here is derived from an EMBL/GenBank/DDBJ whole genome shotgun (WGS) entry which is preliminary data.</text>
</comment>
<reference evidence="9 10" key="1">
    <citation type="submission" date="2018-10" db="EMBL/GenBank/DDBJ databases">
        <title>Natrarchaeobius chitinivorans gen. nov., sp. nov., and Natrarchaeobius haloalkaliphilus sp. nov., alkaliphilic, chitin-utilizing haloarchaea from hypersaline alkaline lakes.</title>
        <authorList>
            <person name="Sorokin D.Y."/>
            <person name="Elcheninov A.G."/>
            <person name="Kostrikina N.A."/>
            <person name="Bale N.J."/>
            <person name="Sinninghe Damste J.S."/>
            <person name="Khijniak T.V."/>
            <person name="Kublanov I.V."/>
            <person name="Toshchakov S.V."/>
        </authorList>
    </citation>
    <scope>NUCLEOTIDE SEQUENCE [LARGE SCALE GENOMIC DNA]</scope>
    <source>
        <strain evidence="9 10">AArcht4T</strain>
    </source>
</reference>
<name>A0A3N6MFN1_NATCH</name>
<feature type="region of interest" description="Disordered" evidence="8">
    <location>
        <begin position="1"/>
        <end position="51"/>
    </location>
</feature>
<dbReference type="InterPro" id="IPR050196">
    <property type="entry name" value="Cytochrome_P450_Monoox"/>
</dbReference>
<dbReference type="GO" id="GO:0005506">
    <property type="term" value="F:iron ion binding"/>
    <property type="evidence" value="ECO:0007669"/>
    <property type="project" value="InterPro"/>
</dbReference>
<dbReference type="InterPro" id="IPR036396">
    <property type="entry name" value="Cyt_P450_sf"/>
</dbReference>
<dbReference type="InterPro" id="IPR002401">
    <property type="entry name" value="Cyt_P450_E_grp-I"/>
</dbReference>
<evidence type="ECO:0000256" key="6">
    <source>
        <dbReference type="ARBA" id="ARBA00023033"/>
    </source>
</evidence>
<dbReference type="RefSeq" id="WP_124195824.1">
    <property type="nucleotide sequence ID" value="NZ_REGA01000009.1"/>
</dbReference>
<dbReference type="Proteomes" id="UP000282323">
    <property type="component" value="Unassembled WGS sequence"/>
</dbReference>
<keyword evidence="4 7" id="KW-0560">Oxidoreductase</keyword>
<dbReference type="AlphaFoldDB" id="A0A3N6MFN1"/>
<dbReference type="OrthoDB" id="9881at2157"/>
<dbReference type="Gene3D" id="1.10.630.10">
    <property type="entry name" value="Cytochrome P450"/>
    <property type="match status" value="1"/>
</dbReference>
<keyword evidence="10" id="KW-1185">Reference proteome</keyword>
<protein>
    <submittedName>
        <fullName evidence="9">Cytochrome P450</fullName>
    </submittedName>
</protein>
<keyword evidence="2 7" id="KW-0349">Heme</keyword>
<evidence type="ECO:0000256" key="1">
    <source>
        <dbReference type="ARBA" id="ARBA00010617"/>
    </source>
</evidence>
<dbReference type="PANTHER" id="PTHR24291:SF50">
    <property type="entry name" value="BIFUNCTIONAL ALBAFLAVENONE MONOOXYGENASE_TERPENE SYNTHASE"/>
    <property type="match status" value="1"/>
</dbReference>
<dbReference type="PRINTS" id="PR00463">
    <property type="entry name" value="EP450I"/>
</dbReference>
<keyword evidence="3 7" id="KW-0479">Metal-binding</keyword>
<accession>A0A3N6MFN1</accession>
<dbReference type="InterPro" id="IPR001128">
    <property type="entry name" value="Cyt_P450"/>
</dbReference>
<dbReference type="PANTHER" id="PTHR24291">
    <property type="entry name" value="CYTOCHROME P450 FAMILY 4"/>
    <property type="match status" value="1"/>
</dbReference>
<proteinExistence type="inferred from homology"/>
<keyword evidence="6 7" id="KW-0503">Monooxygenase</keyword>
<evidence type="ECO:0000313" key="10">
    <source>
        <dbReference type="Proteomes" id="UP000282323"/>
    </source>
</evidence>
<dbReference type="GO" id="GO:0004497">
    <property type="term" value="F:monooxygenase activity"/>
    <property type="evidence" value="ECO:0007669"/>
    <property type="project" value="UniProtKB-KW"/>
</dbReference>
<evidence type="ECO:0000256" key="8">
    <source>
        <dbReference type="SAM" id="MobiDB-lite"/>
    </source>
</evidence>
<sequence length="485" mass="55066">MTPQRSTPGNGSGGGNDGSLGDEVADGESDANGQSPTERRDWPLEAYPLPPGPDGLPIVGNTFQVVRDPIGFYDVVSRYGDVVRYRVAGKTFTALLHPDHVERVLVSEHDRFERYLFTEFGLDIGSEGLLTSTGEQWHRQRQLMQPAFTIERIRTYADTMAAYAERTADDWDDGQTIAANRAFSRLTLGILAKALFDVEIDPESDDEVIVRAARAINERANTQSVFTFLPKWLPTPENRRYDRAMADYRERIDELIHHRRSDGPGGDDLLSLLLEASGPEGADLSPEEVRDNLVTFLFAGHETSSVALTYTFMLLARHDDVADTLHEELETVLDGERPRFEHVPRLEYTEHVITEAMRLYPPAYILFRTVLEDVVIDGYRIPEGTIVTLPQFWLHTDERFYDDPDAFEPERWTDDRDRPEYAYFPFGGGPRHCIGMRFAMLEMKLIVATLMQQFEPTLLSEPDPEPAVTTTLKPAEDVLIRMDRR</sequence>
<evidence type="ECO:0000256" key="3">
    <source>
        <dbReference type="ARBA" id="ARBA00022723"/>
    </source>
</evidence>
<evidence type="ECO:0000256" key="4">
    <source>
        <dbReference type="ARBA" id="ARBA00023002"/>
    </source>
</evidence>
<keyword evidence="5 7" id="KW-0408">Iron</keyword>
<dbReference type="GO" id="GO:0020037">
    <property type="term" value="F:heme binding"/>
    <property type="evidence" value="ECO:0007669"/>
    <property type="project" value="InterPro"/>
</dbReference>
<dbReference type="PROSITE" id="PS00086">
    <property type="entry name" value="CYTOCHROME_P450"/>
    <property type="match status" value="1"/>
</dbReference>
<evidence type="ECO:0000256" key="2">
    <source>
        <dbReference type="ARBA" id="ARBA00022617"/>
    </source>
</evidence>
<dbReference type="GO" id="GO:0016705">
    <property type="term" value="F:oxidoreductase activity, acting on paired donors, with incorporation or reduction of molecular oxygen"/>
    <property type="evidence" value="ECO:0007669"/>
    <property type="project" value="InterPro"/>
</dbReference>
<dbReference type="EMBL" id="REGA01000009">
    <property type="protein sequence ID" value="RQG94391.1"/>
    <property type="molecule type" value="Genomic_DNA"/>
</dbReference>